<gene>
    <name evidence="2" type="ORF">Tci_926677</name>
</gene>
<comment type="caution">
    <text evidence="2">The sequence shown here is derived from an EMBL/GenBank/DDBJ whole genome shotgun (WGS) entry which is preliminary data.</text>
</comment>
<evidence type="ECO:0000313" key="2">
    <source>
        <dbReference type="EMBL" id="GFD54708.1"/>
    </source>
</evidence>
<evidence type="ECO:0008006" key="3">
    <source>
        <dbReference type="Google" id="ProtNLM"/>
    </source>
</evidence>
<name>A0A699X9T4_TANCI</name>
<reference evidence="2" key="1">
    <citation type="journal article" date="2019" name="Sci. Rep.">
        <title>Draft genome of Tanacetum cinerariifolium, the natural source of mosquito coil.</title>
        <authorList>
            <person name="Yamashiro T."/>
            <person name="Shiraishi A."/>
            <person name="Satake H."/>
            <person name="Nakayama K."/>
        </authorList>
    </citation>
    <scope>NUCLEOTIDE SEQUENCE</scope>
</reference>
<evidence type="ECO:0000256" key="1">
    <source>
        <dbReference type="SAM" id="MobiDB-lite"/>
    </source>
</evidence>
<feature type="region of interest" description="Disordered" evidence="1">
    <location>
        <begin position="72"/>
        <end position="96"/>
    </location>
</feature>
<sequence length="96" mass="10595">DDDDDEEKTIPLRDIISQLPPSIVITTSSPILPIEDPKDSLIMGNEELITILEKESDGFIKSSVEDLVSISRESKDTSRSDSECILPSCDDFSPIN</sequence>
<feature type="non-terminal residue" evidence="2">
    <location>
        <position position="96"/>
    </location>
</feature>
<protein>
    <recommendedName>
        <fullName evidence="3">Reverse transcriptase domain-containing protein</fullName>
    </recommendedName>
</protein>
<feature type="compositionally biased region" description="Basic and acidic residues" evidence="1">
    <location>
        <begin position="72"/>
        <end position="82"/>
    </location>
</feature>
<dbReference type="AlphaFoldDB" id="A0A699X9T4"/>
<organism evidence="2">
    <name type="scientific">Tanacetum cinerariifolium</name>
    <name type="common">Dalmatian daisy</name>
    <name type="synonym">Chrysanthemum cinerariifolium</name>
    <dbReference type="NCBI Taxonomy" id="118510"/>
    <lineage>
        <taxon>Eukaryota</taxon>
        <taxon>Viridiplantae</taxon>
        <taxon>Streptophyta</taxon>
        <taxon>Embryophyta</taxon>
        <taxon>Tracheophyta</taxon>
        <taxon>Spermatophyta</taxon>
        <taxon>Magnoliopsida</taxon>
        <taxon>eudicotyledons</taxon>
        <taxon>Gunneridae</taxon>
        <taxon>Pentapetalae</taxon>
        <taxon>asterids</taxon>
        <taxon>campanulids</taxon>
        <taxon>Asterales</taxon>
        <taxon>Asteraceae</taxon>
        <taxon>Asteroideae</taxon>
        <taxon>Anthemideae</taxon>
        <taxon>Anthemidinae</taxon>
        <taxon>Tanacetum</taxon>
    </lineage>
</organism>
<accession>A0A699X9T4</accession>
<proteinExistence type="predicted"/>
<dbReference type="EMBL" id="BKCJ011809165">
    <property type="protein sequence ID" value="GFD54708.1"/>
    <property type="molecule type" value="Genomic_DNA"/>
</dbReference>
<feature type="non-terminal residue" evidence="2">
    <location>
        <position position="1"/>
    </location>
</feature>